<evidence type="ECO:0000259" key="3">
    <source>
        <dbReference type="PROSITE" id="PS50222"/>
    </source>
</evidence>
<feature type="compositionally biased region" description="Polar residues" evidence="2">
    <location>
        <begin position="181"/>
        <end position="200"/>
    </location>
</feature>
<keyword evidence="4" id="KW-1185">Reference proteome</keyword>
<evidence type="ECO:0000256" key="2">
    <source>
        <dbReference type="SAM" id="MobiDB-lite"/>
    </source>
</evidence>
<reference evidence="5" key="1">
    <citation type="submission" date="2025-08" db="UniProtKB">
        <authorList>
            <consortium name="RefSeq"/>
        </authorList>
    </citation>
    <scope>IDENTIFICATION</scope>
</reference>
<dbReference type="GeneID" id="106813796"/>
<dbReference type="PROSITE" id="PS00018">
    <property type="entry name" value="EF_HAND_1"/>
    <property type="match status" value="2"/>
</dbReference>
<evidence type="ECO:0000256" key="1">
    <source>
        <dbReference type="ARBA" id="ARBA00022837"/>
    </source>
</evidence>
<feature type="compositionally biased region" description="Basic and acidic residues" evidence="2">
    <location>
        <begin position="143"/>
        <end position="158"/>
    </location>
</feature>
<dbReference type="RefSeq" id="XP_014673507.1">
    <property type="nucleotide sequence ID" value="XM_014818021.1"/>
</dbReference>
<dbReference type="InterPro" id="IPR018247">
    <property type="entry name" value="EF_Hand_1_Ca_BS"/>
</dbReference>
<keyword evidence="1" id="KW-0106">Calcium</keyword>
<dbReference type="InterPro" id="IPR038199">
    <property type="entry name" value="DGK_typeI_N_sf"/>
</dbReference>
<gene>
    <name evidence="5" type="primary">LOC106813796</name>
</gene>
<accession>A0ABM1EMT6</accession>
<name>A0ABM1EMT6_PRICU</name>
<sequence>MMEARSKPTTHWEKLSPSEFHQLQEYTSYSNKKLTDVLEEFQGDGVLSKYNPEQHIDYEGFKLFMDTYLEVDVPTDLCQHLFLSFIKKHQHSQIMQQKQLEEFRGKELIKEVAVATQQTMCAPITAHNENKVVIDAGHGGHGLLDKSEPKSQHTSMSEKLHGLTEKIHMLGHIGKHDGSAGSETGSQGRAGSFSSSTHPSMSIHRTDCQVVSDAKSAESSPIPSNHSRNSSKKSNNSVLTQNGHSDDVTWVKRSASSLLKSHSESSKLSKASSIIDIYTSRVPLKDIVCYLSLLEGARPEDKLEFMFRLYDTDGNGILDNTELDCIVNQMMNVAEYLGWDVTELRPILQDMMVEIDYDSDGTVSLEEWKRGGMTTIPLLVLLGLDILREIR</sequence>
<dbReference type="Gene3D" id="1.10.238.110">
    <property type="entry name" value="Diacylglycerol kinase alpha"/>
    <property type="match status" value="2"/>
</dbReference>
<dbReference type="InterPro" id="IPR002048">
    <property type="entry name" value="EF_hand_dom"/>
</dbReference>
<dbReference type="CDD" id="cd00051">
    <property type="entry name" value="EFh"/>
    <property type="match status" value="1"/>
</dbReference>
<dbReference type="Pfam" id="PF13499">
    <property type="entry name" value="EF-hand_7"/>
    <property type="match status" value="1"/>
</dbReference>
<dbReference type="PROSITE" id="PS50222">
    <property type="entry name" value="EF_HAND_2"/>
    <property type="match status" value="1"/>
</dbReference>
<feature type="domain" description="EF-hand" evidence="3">
    <location>
        <begin position="298"/>
        <end position="333"/>
    </location>
</feature>
<dbReference type="InterPro" id="IPR029477">
    <property type="entry name" value="DAG_kinase_typeI_N"/>
</dbReference>
<dbReference type="InterPro" id="IPR011992">
    <property type="entry name" value="EF-hand-dom_pair"/>
</dbReference>
<proteinExistence type="predicted"/>
<feature type="compositionally biased region" description="Low complexity" evidence="2">
    <location>
        <begin position="224"/>
        <end position="237"/>
    </location>
</feature>
<dbReference type="SMART" id="SM00054">
    <property type="entry name" value="EFh"/>
    <property type="match status" value="2"/>
</dbReference>
<feature type="region of interest" description="Disordered" evidence="2">
    <location>
        <begin position="139"/>
        <end position="158"/>
    </location>
</feature>
<dbReference type="Pfam" id="PF14513">
    <property type="entry name" value="DAG_kinase_N"/>
    <property type="match status" value="1"/>
</dbReference>
<organism evidence="4 5">
    <name type="scientific">Priapulus caudatus</name>
    <name type="common">Priapulid worm</name>
    <dbReference type="NCBI Taxonomy" id="37621"/>
    <lineage>
        <taxon>Eukaryota</taxon>
        <taxon>Metazoa</taxon>
        <taxon>Ecdysozoa</taxon>
        <taxon>Scalidophora</taxon>
        <taxon>Priapulida</taxon>
        <taxon>Priapulimorpha</taxon>
        <taxon>Priapulimorphida</taxon>
        <taxon>Priapulidae</taxon>
        <taxon>Priapulus</taxon>
    </lineage>
</organism>
<evidence type="ECO:0000313" key="4">
    <source>
        <dbReference type="Proteomes" id="UP000695022"/>
    </source>
</evidence>
<dbReference type="Proteomes" id="UP000695022">
    <property type="component" value="Unplaced"/>
</dbReference>
<protein>
    <submittedName>
        <fullName evidence="5">Diacylglycerol kinase 1-like</fullName>
    </submittedName>
</protein>
<dbReference type="Gene3D" id="1.10.238.10">
    <property type="entry name" value="EF-hand"/>
    <property type="match status" value="1"/>
</dbReference>
<evidence type="ECO:0000313" key="5">
    <source>
        <dbReference type="RefSeq" id="XP_014673507.1"/>
    </source>
</evidence>
<feature type="region of interest" description="Disordered" evidence="2">
    <location>
        <begin position="173"/>
        <end position="245"/>
    </location>
</feature>
<dbReference type="SUPFAM" id="SSF47473">
    <property type="entry name" value="EF-hand"/>
    <property type="match status" value="2"/>
</dbReference>